<feature type="transmembrane region" description="Helical" evidence="6">
    <location>
        <begin position="82"/>
        <end position="106"/>
    </location>
</feature>
<keyword evidence="8" id="KW-1185">Reference proteome</keyword>
<dbReference type="FunCoup" id="A0A7M7N186">
    <property type="interactions" value="258"/>
</dbReference>
<feature type="transmembrane region" description="Helical" evidence="6">
    <location>
        <begin position="12"/>
        <end position="38"/>
    </location>
</feature>
<evidence type="ECO:0000256" key="4">
    <source>
        <dbReference type="ARBA" id="ARBA00022989"/>
    </source>
</evidence>
<dbReference type="SUPFAM" id="SSF48652">
    <property type="entry name" value="Tetraspanin"/>
    <property type="match status" value="1"/>
</dbReference>
<dbReference type="RefSeq" id="XP_030829577.1">
    <property type="nucleotide sequence ID" value="XM_030973717.1"/>
</dbReference>
<dbReference type="OrthoDB" id="10033535at2759"/>
<reference evidence="7" key="2">
    <citation type="submission" date="2021-01" db="UniProtKB">
        <authorList>
            <consortium name="EnsemblMetazoa"/>
        </authorList>
    </citation>
    <scope>IDENTIFICATION</scope>
</reference>
<name>A0A7M7N186_STRPU</name>
<comment type="subcellular location">
    <subcellularLocation>
        <location evidence="1 6">Membrane</location>
        <topology evidence="1 6">Multi-pass membrane protein</topology>
    </subcellularLocation>
</comment>
<evidence type="ECO:0000256" key="2">
    <source>
        <dbReference type="ARBA" id="ARBA00006840"/>
    </source>
</evidence>
<keyword evidence="5 6" id="KW-0472">Membrane</keyword>
<dbReference type="InterPro" id="IPR000301">
    <property type="entry name" value="Tetraspanin_animals"/>
</dbReference>
<protein>
    <recommendedName>
        <fullName evidence="6">Tetraspanin</fullName>
    </recommendedName>
</protein>
<dbReference type="InterPro" id="IPR018499">
    <property type="entry name" value="Tetraspanin/Peripherin"/>
</dbReference>
<evidence type="ECO:0000313" key="7">
    <source>
        <dbReference type="EnsemblMetazoa" id="XP_030829577"/>
    </source>
</evidence>
<dbReference type="KEGG" id="spu:593793"/>
<dbReference type="Gene3D" id="1.10.1450.10">
    <property type="entry name" value="Tetraspanin"/>
    <property type="match status" value="1"/>
</dbReference>
<dbReference type="EnsemblMetazoa" id="XM_030973717">
    <property type="protein sequence ID" value="XP_030829577"/>
    <property type="gene ID" value="LOC593793"/>
</dbReference>
<evidence type="ECO:0000313" key="8">
    <source>
        <dbReference type="Proteomes" id="UP000007110"/>
    </source>
</evidence>
<dbReference type="PROSITE" id="PS00421">
    <property type="entry name" value="TM4_1"/>
    <property type="match status" value="1"/>
</dbReference>
<organism evidence="7 8">
    <name type="scientific">Strongylocentrotus purpuratus</name>
    <name type="common">Purple sea urchin</name>
    <dbReference type="NCBI Taxonomy" id="7668"/>
    <lineage>
        <taxon>Eukaryota</taxon>
        <taxon>Metazoa</taxon>
        <taxon>Echinodermata</taxon>
        <taxon>Eleutherozoa</taxon>
        <taxon>Echinozoa</taxon>
        <taxon>Echinoidea</taxon>
        <taxon>Euechinoidea</taxon>
        <taxon>Echinacea</taxon>
        <taxon>Camarodonta</taxon>
        <taxon>Echinidea</taxon>
        <taxon>Strongylocentrotidae</taxon>
        <taxon>Strongylocentrotus</taxon>
    </lineage>
</organism>
<keyword evidence="4 6" id="KW-1133">Transmembrane helix</keyword>
<proteinExistence type="inferred from homology"/>
<dbReference type="InParanoid" id="A0A7M7N186"/>
<dbReference type="InterPro" id="IPR008952">
    <property type="entry name" value="Tetraspanin_EC2_sf"/>
</dbReference>
<dbReference type="PANTHER" id="PTHR19282:SF456">
    <property type="entry name" value="CD63 MOLECULE"/>
    <property type="match status" value="1"/>
</dbReference>
<dbReference type="InterPro" id="IPR018503">
    <property type="entry name" value="Tetraspanin_CS"/>
</dbReference>
<dbReference type="AlphaFoldDB" id="A0A7M7N186"/>
<dbReference type="CDD" id="cd03127">
    <property type="entry name" value="tetraspanin_LEL"/>
    <property type="match status" value="1"/>
</dbReference>
<dbReference type="GO" id="GO:0005886">
    <property type="term" value="C:plasma membrane"/>
    <property type="evidence" value="ECO:0000318"/>
    <property type="project" value="GO_Central"/>
</dbReference>
<evidence type="ECO:0000256" key="1">
    <source>
        <dbReference type="ARBA" id="ARBA00004141"/>
    </source>
</evidence>
<keyword evidence="3 6" id="KW-0812">Transmembrane</keyword>
<feature type="transmembrane region" description="Helical" evidence="6">
    <location>
        <begin position="213"/>
        <end position="237"/>
    </location>
</feature>
<dbReference type="PRINTS" id="PR00259">
    <property type="entry name" value="TMFOUR"/>
</dbReference>
<evidence type="ECO:0000256" key="3">
    <source>
        <dbReference type="ARBA" id="ARBA00022692"/>
    </source>
</evidence>
<accession>A0A7M7N186</accession>
<dbReference type="PIRSF" id="PIRSF002419">
    <property type="entry name" value="Tetraspanin"/>
    <property type="match status" value="1"/>
</dbReference>
<dbReference type="GeneID" id="593793"/>
<sequence length="248" mass="27333">MVEGTASCIKYLMFIFNFIFFIFGLGIIVGGSLTLTLYSEYVDFTGNTGTAIPIALICIGVFIFLTGFFGCCGAVKENYCMLGTYAFIMVLLLILELAAGISGYVLRDDIDKLVDDNMTDLQKEYNSSTSTQQLFDNMQKNLECCGRNNYTEWFGFNVNKTSGINNNMVPMSCCIIQEDGCNMDVSSDPYVAGQNIYVSPCYNALKDLLLRNIGIIAGVAIGIAVIEIFGIAFGCCLMRKIKNEYETV</sequence>
<dbReference type="PANTHER" id="PTHR19282">
    <property type="entry name" value="TETRASPANIN"/>
    <property type="match status" value="1"/>
</dbReference>
<dbReference type="Pfam" id="PF00335">
    <property type="entry name" value="Tetraspanin"/>
    <property type="match status" value="1"/>
</dbReference>
<dbReference type="Proteomes" id="UP000007110">
    <property type="component" value="Unassembled WGS sequence"/>
</dbReference>
<evidence type="ECO:0000256" key="6">
    <source>
        <dbReference type="RuleBase" id="RU361218"/>
    </source>
</evidence>
<evidence type="ECO:0000256" key="5">
    <source>
        <dbReference type="ARBA" id="ARBA00023136"/>
    </source>
</evidence>
<reference evidence="8" key="1">
    <citation type="submission" date="2015-02" db="EMBL/GenBank/DDBJ databases">
        <title>Genome sequencing for Strongylocentrotus purpuratus.</title>
        <authorList>
            <person name="Murali S."/>
            <person name="Liu Y."/>
            <person name="Vee V."/>
            <person name="English A."/>
            <person name="Wang M."/>
            <person name="Skinner E."/>
            <person name="Han Y."/>
            <person name="Muzny D.M."/>
            <person name="Worley K.C."/>
            <person name="Gibbs R.A."/>
        </authorList>
    </citation>
    <scope>NUCLEOTIDE SEQUENCE</scope>
</reference>
<comment type="similarity">
    <text evidence="2 6">Belongs to the tetraspanin (TM4SF) family.</text>
</comment>
<feature type="transmembrane region" description="Helical" evidence="6">
    <location>
        <begin position="50"/>
        <end position="75"/>
    </location>
</feature>